<gene>
    <name evidence="1" type="ORF">METZ01_LOCUS433933</name>
</gene>
<protein>
    <submittedName>
        <fullName evidence="1">Uncharacterized protein</fullName>
    </submittedName>
</protein>
<name>A0A382YDL0_9ZZZZ</name>
<sequence length="48" mass="5137">MKLLANLLCITVLFGPMAAIAMGQPASSQISKTPWGHPDLQGVWNNNT</sequence>
<reference evidence="1" key="1">
    <citation type="submission" date="2018-05" db="EMBL/GenBank/DDBJ databases">
        <authorList>
            <person name="Lanie J.A."/>
            <person name="Ng W.-L."/>
            <person name="Kazmierczak K.M."/>
            <person name="Andrzejewski T.M."/>
            <person name="Davidsen T.M."/>
            <person name="Wayne K.J."/>
            <person name="Tettelin H."/>
            <person name="Glass J.I."/>
            <person name="Rusch D."/>
            <person name="Podicherti R."/>
            <person name="Tsui H.-C.T."/>
            <person name="Winkler M.E."/>
        </authorList>
    </citation>
    <scope>NUCLEOTIDE SEQUENCE</scope>
</reference>
<accession>A0A382YDL0</accession>
<dbReference type="AlphaFoldDB" id="A0A382YDL0"/>
<proteinExistence type="predicted"/>
<organism evidence="1">
    <name type="scientific">marine metagenome</name>
    <dbReference type="NCBI Taxonomy" id="408172"/>
    <lineage>
        <taxon>unclassified sequences</taxon>
        <taxon>metagenomes</taxon>
        <taxon>ecological metagenomes</taxon>
    </lineage>
</organism>
<feature type="non-terminal residue" evidence="1">
    <location>
        <position position="48"/>
    </location>
</feature>
<evidence type="ECO:0000313" key="1">
    <source>
        <dbReference type="EMBL" id="SVD81079.1"/>
    </source>
</evidence>
<dbReference type="EMBL" id="UINC01174784">
    <property type="protein sequence ID" value="SVD81079.1"/>
    <property type="molecule type" value="Genomic_DNA"/>
</dbReference>